<dbReference type="NCBIfam" id="TIGR03429">
    <property type="entry name" value="arom_pren_DMATS"/>
    <property type="match status" value="1"/>
</dbReference>
<dbReference type="EMBL" id="JN587271">
    <property type="protein sequence ID" value="AFO69296.1"/>
    <property type="molecule type" value="Genomic_DNA"/>
</dbReference>
<sequence>MIAKNIELNGLDPATRALDILYWKNHCLKQLESLLCAANSYCTADIAAQLRILSELVLPNLGPRPSTAIGPSYLTQSGSPIQLSLNTTSSKNYVRYCWEILGATGASNDDPLAVQAAKDIVASLSATFHLSTKWSDVLLSTFEVTPDQARKILNMLPEWIQRFVPEGVECDPPKRIPFIMTAFDLKGSNVAMKLYVNPRAKEILTGTPSSDLVWGFLRNLTPEMKPEAVDLLERYITDVSGPSAIELIGIDCVDDVHLSNARVKLYVHTRSNSFNTVKDYVTLGGAICDEETHKGLGILRSIWHLLLQEPEGISDDEFDKPVNDSSMMCQKLYFSFELRPGRDFPQVKIYVPTWNYVRSDGETIRNYEAVFRACDHPWGEDETYGKIFQDAFGPATMNRKKPIHCDASFLFTEETGVYQTLYFSLPIQEETNPIEVESTPECYVEK</sequence>
<gene>
    <name evidence="2" type="primary">idtF</name>
</gene>
<dbReference type="SFLD" id="SFLDS00036">
    <property type="entry name" value="Aromatic_Prenyltransferase"/>
    <property type="match status" value="1"/>
</dbReference>
<evidence type="ECO:0000313" key="2">
    <source>
        <dbReference type="EMBL" id="AFO69296.1"/>
    </source>
</evidence>
<protein>
    <submittedName>
        <fullName evidence="2">Aromatic prenyl transferase</fullName>
    </submittedName>
</protein>
<name>J7FJ43_9HYPO</name>
<reference evidence="2" key="1">
    <citation type="submission" date="2011-08" db="EMBL/GenBank/DDBJ databases">
        <title>Neotyphodium gansuense idt gene cluster.</title>
        <authorList>
            <person name="Young C.A."/>
            <person name="Schardl C.L."/>
        </authorList>
    </citation>
    <scope>NUCLEOTIDE SEQUENCE</scope>
    <source>
        <strain evidence="2">E7080</strain>
    </source>
</reference>
<keyword evidence="1 2" id="KW-0808">Transferase</keyword>
<dbReference type="PANTHER" id="PTHR40627">
    <property type="entry name" value="INDOLE PRENYLTRANSFERASE TDIB-RELATED"/>
    <property type="match status" value="1"/>
</dbReference>
<dbReference type="InterPro" id="IPR017795">
    <property type="entry name" value="ABBA_NscD-like"/>
</dbReference>
<accession>J7FJ43</accession>
<dbReference type="AlphaFoldDB" id="J7FJ43"/>
<dbReference type="InterPro" id="IPR033964">
    <property type="entry name" value="ABBA"/>
</dbReference>
<proteinExistence type="predicted"/>
<dbReference type="PANTHER" id="PTHR40627:SF5">
    <property type="entry name" value="INDOLE PRENYLTRANSFERASE TDIB"/>
    <property type="match status" value="1"/>
</dbReference>
<dbReference type="GO" id="GO:0009820">
    <property type="term" value="P:alkaloid metabolic process"/>
    <property type="evidence" value="ECO:0007669"/>
    <property type="project" value="InterPro"/>
</dbReference>
<dbReference type="GO" id="GO:0016765">
    <property type="term" value="F:transferase activity, transferring alkyl or aryl (other than methyl) groups"/>
    <property type="evidence" value="ECO:0007669"/>
    <property type="project" value="InterPro"/>
</dbReference>
<dbReference type="Pfam" id="PF11991">
    <property type="entry name" value="Trp_DMAT"/>
    <property type="match status" value="1"/>
</dbReference>
<evidence type="ECO:0000256" key="1">
    <source>
        <dbReference type="ARBA" id="ARBA00022679"/>
    </source>
</evidence>
<organism evidence="2">
    <name type="scientific">Epichloe gansuensis</name>
    <dbReference type="NCBI Taxonomy" id="447254"/>
    <lineage>
        <taxon>Eukaryota</taxon>
        <taxon>Fungi</taxon>
        <taxon>Dikarya</taxon>
        <taxon>Ascomycota</taxon>
        <taxon>Pezizomycotina</taxon>
        <taxon>Sordariomycetes</taxon>
        <taxon>Hypocreomycetidae</taxon>
        <taxon>Hypocreales</taxon>
        <taxon>Clavicipitaceae</taxon>
        <taxon>Epichloe</taxon>
    </lineage>
</organism>
<dbReference type="CDD" id="cd13929">
    <property type="entry name" value="PT-DMATS_CymD"/>
    <property type="match status" value="1"/>
</dbReference>